<name>C9Y7F7_CURXX</name>
<keyword evidence="1" id="KW-0732">Signal</keyword>
<dbReference type="NCBIfam" id="NF038127">
    <property type="entry name" value="FDP_fam"/>
    <property type="match status" value="1"/>
</dbReference>
<dbReference type="Gene3D" id="2.60.120.380">
    <property type="match status" value="1"/>
</dbReference>
<accession>C9Y7F7</accession>
<organism evidence="3">
    <name type="scientific">Curvibacter symbiont subsp. Hydra magnipapillata</name>
    <dbReference type="NCBI Taxonomy" id="667019"/>
    <lineage>
        <taxon>Bacteria</taxon>
        <taxon>Pseudomonadati</taxon>
        <taxon>Pseudomonadota</taxon>
        <taxon>Betaproteobacteria</taxon>
        <taxon>Burkholderiales</taxon>
        <taxon>Comamonadaceae</taxon>
        <taxon>Curvibacter</taxon>
    </lineage>
</organism>
<evidence type="ECO:0000313" key="3">
    <source>
        <dbReference type="EMBL" id="CBA27098.1"/>
    </source>
</evidence>
<dbReference type="EMBL" id="FN543104">
    <property type="protein sequence ID" value="CBA27098.1"/>
    <property type="molecule type" value="Genomic_DNA"/>
</dbReference>
<protein>
    <recommendedName>
        <fullName evidence="2">Ice-binding protein C-terminal domain-containing protein</fullName>
    </recommendedName>
</protein>
<evidence type="ECO:0000256" key="1">
    <source>
        <dbReference type="SAM" id="SignalP"/>
    </source>
</evidence>
<proteinExistence type="predicted"/>
<evidence type="ECO:0000259" key="2">
    <source>
        <dbReference type="Pfam" id="PF07589"/>
    </source>
</evidence>
<dbReference type="NCBIfam" id="TIGR02595">
    <property type="entry name" value="PEP_CTERM"/>
    <property type="match status" value="1"/>
</dbReference>
<feature type="chain" id="PRO_5003004552" description="Ice-binding protein C-terminal domain-containing protein" evidence="1">
    <location>
        <begin position="22"/>
        <end position="201"/>
    </location>
</feature>
<feature type="domain" description="Ice-binding protein C-terminal" evidence="2">
    <location>
        <begin position="174"/>
        <end position="198"/>
    </location>
</feature>
<gene>
    <name evidence="3" type="ORF">Csp_A00580</name>
</gene>
<reference evidence="3" key="1">
    <citation type="journal article" date="2010" name="Nature">
        <title>The dynamic genome of Hydra.</title>
        <authorList>
            <person name="Chapman J.A."/>
            <person name="Kirkness E.F."/>
            <person name="Simakov O."/>
            <person name="Hampson S.E."/>
            <person name="Mitros T."/>
            <person name="Weinmaier T."/>
            <person name="Rattei T."/>
            <person name="Balasubramanian P.G."/>
            <person name="Borman J."/>
            <person name="Busam D."/>
            <person name="Disbennett K."/>
            <person name="Pfannkoch C."/>
            <person name="Sumin N."/>
            <person name="Sutton G."/>
            <person name="Viswanathan L."/>
            <person name="Walenz B."/>
            <person name="Goodstein D.M."/>
            <person name="Hellsten U."/>
            <person name="Kawashima T."/>
            <person name="Prochnik S.E."/>
            <person name="Putnam N.H."/>
            <person name="Shu S."/>
            <person name="Blumberg B."/>
            <person name="Dana C.E."/>
            <person name="Gee L."/>
            <person name="Kibler D.F."/>
            <person name="Law L."/>
            <person name="Lindgens D."/>
            <person name="Martinez D.E."/>
            <person name="Peng J."/>
            <person name="Wigge P.A."/>
            <person name="Bertulat B."/>
            <person name="Guder C."/>
            <person name="Nakamura Y."/>
            <person name="Ozbek S."/>
            <person name="Watanabe H."/>
            <person name="Khalturin K."/>
            <person name="Hemmrich G."/>
            <person name="Franke A."/>
            <person name="Augustin R."/>
            <person name="Fraune S."/>
            <person name="Hayakawa E."/>
            <person name="Hayakawa S."/>
            <person name="Hirose M."/>
            <person name="Hwang J."/>
            <person name="Ikeo K."/>
            <person name="Nishimiya-Fujisawa C."/>
            <person name="Ogura A."/>
            <person name="Takahashi T."/>
            <person name="Steinmetz P.R."/>
            <person name="Zhang X."/>
            <person name="Aufschnaiter R."/>
            <person name="Eder M.K."/>
            <person name="Gorny A.K."/>
            <person name="Salvenmoser W."/>
            <person name="Heimberg A.M."/>
            <person name="Wheeler B.M."/>
            <person name="Peterson K.J."/>
            <person name="Boettger A."/>
            <person name="Tischler P."/>
            <person name="Wolf A."/>
            <person name="Gojobori T."/>
            <person name="Remington K.A."/>
            <person name="Strausberg R.L."/>
            <person name="Venter J."/>
            <person name="Technau U."/>
            <person name="Hobmayer B."/>
            <person name="Bosch T.C."/>
            <person name="Holstein T.W."/>
            <person name="Fujisawa T."/>
            <person name="Bode H.R."/>
            <person name="David C.N."/>
            <person name="Rokhsar D.S."/>
            <person name="Steele R.E."/>
        </authorList>
    </citation>
    <scope>NUCLEOTIDE SEQUENCE</scope>
</reference>
<dbReference type="AlphaFoldDB" id="C9Y7F7"/>
<sequence>MIFKKIAVVAAMLAGSTVANAAGQTIFEAETLGLGSNDTFLTAQNIGTLGANSDINIFGSRLSALPGGTSLDFFKFTLGSTLDLNFAVNTPYGITLQNDPIVGLFSSTGVAIETNDDAGPGYDALIRRTLTAGTYFVGVTGYSDFSFTGTHGSNNWLYELNVTTAAPNEVLAAPVPEPETYALFLAGLGLLGAAARRKKSA</sequence>
<dbReference type="SUPFAM" id="SSF89260">
    <property type="entry name" value="Collagen-binding domain"/>
    <property type="match status" value="1"/>
</dbReference>
<dbReference type="Pfam" id="PF07589">
    <property type="entry name" value="PEP-CTERM"/>
    <property type="match status" value="1"/>
</dbReference>
<feature type="signal peptide" evidence="1">
    <location>
        <begin position="1"/>
        <end position="21"/>
    </location>
</feature>
<dbReference type="InterPro" id="IPR013424">
    <property type="entry name" value="Ice-binding_C"/>
</dbReference>